<proteinExistence type="predicted"/>
<organism evidence="1 2">
    <name type="scientific">Dryococelus australis</name>
    <dbReference type="NCBI Taxonomy" id="614101"/>
    <lineage>
        <taxon>Eukaryota</taxon>
        <taxon>Metazoa</taxon>
        <taxon>Ecdysozoa</taxon>
        <taxon>Arthropoda</taxon>
        <taxon>Hexapoda</taxon>
        <taxon>Insecta</taxon>
        <taxon>Pterygota</taxon>
        <taxon>Neoptera</taxon>
        <taxon>Polyneoptera</taxon>
        <taxon>Phasmatodea</taxon>
        <taxon>Verophasmatodea</taxon>
        <taxon>Anareolatae</taxon>
        <taxon>Phasmatidae</taxon>
        <taxon>Eurycanthinae</taxon>
        <taxon>Dryococelus</taxon>
    </lineage>
</organism>
<evidence type="ECO:0000313" key="1">
    <source>
        <dbReference type="EMBL" id="KAJ8869729.1"/>
    </source>
</evidence>
<accession>A0ABQ9GF33</accession>
<sequence>MYFHITATGMLRPRGPSGLACSPPTKVNRIQSPADSLLEFRMWESCWAMQLVVGFSRVSPIYPALSFQLCSILTSITLFGSQDLAVKSHPNLFTHSLICTAIKIRVIPQKPSNGGIRTTDVLLRNILPQLVQTTLPIRRKRRWSSLPSNLVKKTF</sequence>
<evidence type="ECO:0000313" key="2">
    <source>
        <dbReference type="Proteomes" id="UP001159363"/>
    </source>
</evidence>
<keyword evidence="2" id="KW-1185">Reference proteome</keyword>
<comment type="caution">
    <text evidence="1">The sequence shown here is derived from an EMBL/GenBank/DDBJ whole genome shotgun (WGS) entry which is preliminary data.</text>
</comment>
<dbReference type="Proteomes" id="UP001159363">
    <property type="component" value="Chromosome 12"/>
</dbReference>
<reference evidence="1 2" key="1">
    <citation type="submission" date="2023-02" db="EMBL/GenBank/DDBJ databases">
        <title>LHISI_Scaffold_Assembly.</title>
        <authorList>
            <person name="Stuart O.P."/>
            <person name="Cleave R."/>
            <person name="Magrath M.J.L."/>
            <person name="Mikheyev A.S."/>
        </authorList>
    </citation>
    <scope>NUCLEOTIDE SEQUENCE [LARGE SCALE GENOMIC DNA]</scope>
    <source>
        <strain evidence="1">Daus_M_001</strain>
        <tissue evidence="1">Leg muscle</tissue>
    </source>
</reference>
<protein>
    <submittedName>
        <fullName evidence="1">Uncharacterized protein</fullName>
    </submittedName>
</protein>
<name>A0ABQ9GF33_9NEOP</name>
<dbReference type="EMBL" id="JARBHB010000013">
    <property type="protein sequence ID" value="KAJ8869729.1"/>
    <property type="molecule type" value="Genomic_DNA"/>
</dbReference>
<gene>
    <name evidence="1" type="ORF">PR048_028724</name>
</gene>